<gene>
    <name evidence="1" type="ORF">ACOLOM_LOCUS8644</name>
</gene>
<organism evidence="1 2">
    <name type="scientific">Acaulospora colombiana</name>
    <dbReference type="NCBI Taxonomy" id="27376"/>
    <lineage>
        <taxon>Eukaryota</taxon>
        <taxon>Fungi</taxon>
        <taxon>Fungi incertae sedis</taxon>
        <taxon>Mucoromycota</taxon>
        <taxon>Glomeromycotina</taxon>
        <taxon>Glomeromycetes</taxon>
        <taxon>Diversisporales</taxon>
        <taxon>Acaulosporaceae</taxon>
        <taxon>Acaulospora</taxon>
    </lineage>
</organism>
<name>A0ACA9NK40_9GLOM</name>
<protein>
    <submittedName>
        <fullName evidence="1">1555_t:CDS:1</fullName>
    </submittedName>
</protein>
<sequence length="554" mass="59188">TPNDQSKKSSTPNTQIKPMFDLGHKPTFGTLGDHKKEHSTPVASTKSTFELTFGDLTNKPSNEPESNKLTFGMIPSAATAPDNQIKKPSPSSSSASTKPALNFGTSVTSDDQIIKTTPATLTKPAFAPKSEPALTPGDQTKRVSTPFGRIQNFGTSGDQIASNSTNLHFDFGNKFTHPSPAASSELSSVGKIKGIIPKNDDNRVDKNEDTSKTLNYETSKATETAGSTKGQTLTESKTDETLVKSNKGEIMPESKKGETALGSNKDEIPLGSNKNDTTLDLKKGETTTEVNKDDATGEVNKDEKPAGLKKNDVALESKKGETAIESTDSENGIEPKKDGVFDLSKGSNLSSMVTNSSKGTIGDDKSKEFSFVFSNNPPQTLTSSPLSGSPMDIDMNNANNQVSVPSTLSFTSTPFGQSFEGNLGKNFAFSSNQSFNVFNPVEISSSTEIPSNYNSKSRMQSFRKRGGKRAYESTGNEGRNVLLAPKTAPSEGQSSNLMMMPGSSSFTFQLGSQKAELPTIPTQPTTSPGIFKFSMPGNHEMSDNQIANPFLKNI</sequence>
<dbReference type="EMBL" id="CAJVPT010022897">
    <property type="protein sequence ID" value="CAG8662507.1"/>
    <property type="molecule type" value="Genomic_DNA"/>
</dbReference>
<comment type="caution">
    <text evidence="1">The sequence shown here is derived from an EMBL/GenBank/DDBJ whole genome shotgun (WGS) entry which is preliminary data.</text>
</comment>
<evidence type="ECO:0000313" key="1">
    <source>
        <dbReference type="EMBL" id="CAG8662507.1"/>
    </source>
</evidence>
<evidence type="ECO:0000313" key="2">
    <source>
        <dbReference type="Proteomes" id="UP000789525"/>
    </source>
</evidence>
<reference evidence="1" key="1">
    <citation type="submission" date="2021-06" db="EMBL/GenBank/DDBJ databases">
        <authorList>
            <person name="Kallberg Y."/>
            <person name="Tangrot J."/>
            <person name="Rosling A."/>
        </authorList>
    </citation>
    <scope>NUCLEOTIDE SEQUENCE</scope>
    <source>
        <strain evidence="1">CL356</strain>
    </source>
</reference>
<keyword evidence="2" id="KW-1185">Reference proteome</keyword>
<feature type="non-terminal residue" evidence="1">
    <location>
        <position position="1"/>
    </location>
</feature>
<proteinExistence type="predicted"/>
<accession>A0ACA9NK40</accession>
<dbReference type="Proteomes" id="UP000789525">
    <property type="component" value="Unassembled WGS sequence"/>
</dbReference>